<dbReference type="AlphaFoldDB" id="A0A7D4APJ0"/>
<sequence>MGRYRRDVEIAPFPRDLLDQVVGALLDAVEEAPITESGFEFGDEIIEDVRLVEGRHLAAGARYRGEEGDLTVDVHVPVWNRAGESRIEVTGVSGGHTVNVRLDLHMSGERLQSVRITGDYQGPKPFRGLRRVRWEGNLRAEEWWAAPDAKTSPISLRVVHRFASAEMGIARRKDKHGRWSLRTTTRLAGRSLLWPIAAVWLAANRSRILRKLDEGLAQAASAWNAEVPRMAKRGLQERLEFEHRISLKAVSREWAETYVAELHQGTEGLVFDKRHLFKSPESTYDVQLLKGKHIRPGARYRITLAPKTSTSKDERKPLDVHVAAWELDGPNRIEFAREDEAQAGWVEIDSARRPTLVRAGFTDTSTSGIPVTAAAEADLQRWWSTGSLLNGTVEIPVGGATLAVERVADEDGQWTVAITAVVEGRAWARHLVAVAGVLSGPALKQSFRETADAFAEQWNIVVPSAGTAEDAADATLSAILER</sequence>
<accession>A0A7D4APJ0</accession>
<organism evidence="1 2">
    <name type="scientific">Actinomadura verrucosospora</name>
    <dbReference type="NCBI Taxonomy" id="46165"/>
    <lineage>
        <taxon>Bacteria</taxon>
        <taxon>Bacillati</taxon>
        <taxon>Actinomycetota</taxon>
        <taxon>Actinomycetes</taxon>
        <taxon>Streptosporangiales</taxon>
        <taxon>Thermomonosporaceae</taxon>
        <taxon>Actinomadura</taxon>
    </lineage>
</organism>
<dbReference type="Proteomes" id="UP000501240">
    <property type="component" value="Chromosome"/>
</dbReference>
<name>A0A7D4APJ0_ACTVE</name>
<gene>
    <name evidence="1" type="ORF">ACTIVE_5091</name>
</gene>
<reference evidence="1 2" key="1">
    <citation type="submission" date="2020-05" db="EMBL/GenBank/DDBJ databases">
        <title>Actinomadura verrucosospora NRRL-B18236 (PFL_A860) Genome sequencing and assembly.</title>
        <authorList>
            <person name="Samborskyy M."/>
        </authorList>
    </citation>
    <scope>NUCLEOTIDE SEQUENCE [LARGE SCALE GENOMIC DNA]</scope>
    <source>
        <strain evidence="1 2">NRRL:B18236</strain>
    </source>
</reference>
<protein>
    <submittedName>
        <fullName evidence="1">Uncharacterized protein</fullName>
    </submittedName>
</protein>
<keyword evidence="2" id="KW-1185">Reference proteome</keyword>
<proteinExistence type="predicted"/>
<dbReference type="EMBL" id="CP053892">
    <property type="protein sequence ID" value="QKG23448.1"/>
    <property type="molecule type" value="Genomic_DNA"/>
</dbReference>
<evidence type="ECO:0000313" key="2">
    <source>
        <dbReference type="Proteomes" id="UP000501240"/>
    </source>
</evidence>
<evidence type="ECO:0000313" key="1">
    <source>
        <dbReference type="EMBL" id="QKG23448.1"/>
    </source>
</evidence>